<evidence type="ECO:0000256" key="1">
    <source>
        <dbReference type="ARBA" id="ARBA00005254"/>
    </source>
</evidence>
<feature type="non-terminal residue" evidence="2">
    <location>
        <position position="163"/>
    </location>
</feature>
<dbReference type="InterPro" id="IPR029045">
    <property type="entry name" value="ClpP/crotonase-like_dom_sf"/>
</dbReference>
<evidence type="ECO:0000313" key="2">
    <source>
        <dbReference type="EMBL" id="SVA89063.1"/>
    </source>
</evidence>
<gene>
    <name evidence="2" type="ORF">METZ01_LOCUS141917</name>
</gene>
<dbReference type="Pfam" id="PF00378">
    <property type="entry name" value="ECH_1"/>
    <property type="match status" value="1"/>
</dbReference>
<dbReference type="SUPFAM" id="SSF52096">
    <property type="entry name" value="ClpP/crotonase"/>
    <property type="match status" value="1"/>
</dbReference>
<dbReference type="InterPro" id="IPR001753">
    <property type="entry name" value="Enoyl-CoA_hydra/iso"/>
</dbReference>
<reference evidence="2" key="1">
    <citation type="submission" date="2018-05" db="EMBL/GenBank/DDBJ databases">
        <authorList>
            <person name="Lanie J.A."/>
            <person name="Ng W.-L."/>
            <person name="Kazmierczak K.M."/>
            <person name="Andrzejewski T.M."/>
            <person name="Davidsen T.M."/>
            <person name="Wayne K.J."/>
            <person name="Tettelin H."/>
            <person name="Glass J.I."/>
            <person name="Rusch D."/>
            <person name="Podicherti R."/>
            <person name="Tsui H.-C.T."/>
            <person name="Winkler M.E."/>
        </authorList>
    </citation>
    <scope>NUCLEOTIDE SEQUENCE</scope>
</reference>
<proteinExistence type="inferred from homology"/>
<organism evidence="2">
    <name type="scientific">marine metagenome</name>
    <dbReference type="NCBI Taxonomy" id="408172"/>
    <lineage>
        <taxon>unclassified sequences</taxon>
        <taxon>metagenomes</taxon>
        <taxon>ecological metagenomes</taxon>
    </lineage>
</organism>
<comment type="similarity">
    <text evidence="1">Belongs to the enoyl-CoA hydratase/isomerase family.</text>
</comment>
<dbReference type="EMBL" id="UINC01021468">
    <property type="protein sequence ID" value="SVA89063.1"/>
    <property type="molecule type" value="Genomic_DNA"/>
</dbReference>
<name>A0A381ZJZ6_9ZZZZ</name>
<dbReference type="AlphaFoldDB" id="A0A381ZJZ6"/>
<dbReference type="PANTHER" id="PTHR43802:SF1">
    <property type="entry name" value="IP11341P-RELATED"/>
    <property type="match status" value="1"/>
</dbReference>
<dbReference type="CDD" id="cd06558">
    <property type="entry name" value="crotonase-like"/>
    <property type="match status" value="1"/>
</dbReference>
<protein>
    <recommendedName>
        <fullName evidence="3">Enoyl-CoA hydratase/isomerase family protein</fullName>
    </recommendedName>
</protein>
<accession>A0A381ZJZ6</accession>
<evidence type="ECO:0008006" key="3">
    <source>
        <dbReference type="Google" id="ProtNLM"/>
    </source>
</evidence>
<dbReference type="Gene3D" id="3.90.226.10">
    <property type="entry name" value="2-enoyl-CoA Hydratase, Chain A, domain 1"/>
    <property type="match status" value="1"/>
</dbReference>
<dbReference type="PANTHER" id="PTHR43802">
    <property type="entry name" value="ENOYL-COA HYDRATASE"/>
    <property type="match status" value="1"/>
</dbReference>
<sequence>MGIILDKSKNTAYITIDNPAKANILDKQTSNEISEAWKEVWEDKDVRVVILTGSGDKYFCAGHNLAPIPNVTDEERARIRSESTFWPLAGTINGAKIGASGHLGDHYPQIYKPVIGAINGWAAGAGFYLMLTSTDIRIASRENARFKFALTSQGWVGGGPGAT</sequence>